<dbReference type="Gene3D" id="1.20.272.10">
    <property type="match status" value="1"/>
</dbReference>
<evidence type="ECO:0000256" key="3">
    <source>
        <dbReference type="ARBA" id="ARBA00022741"/>
    </source>
</evidence>
<dbReference type="Pfam" id="PF16193">
    <property type="entry name" value="AAA_assoc_2"/>
    <property type="match status" value="1"/>
</dbReference>
<dbReference type="GO" id="GO:0006310">
    <property type="term" value="P:DNA recombination"/>
    <property type="evidence" value="ECO:0007669"/>
    <property type="project" value="InterPro"/>
</dbReference>
<evidence type="ECO:0000313" key="6">
    <source>
        <dbReference type="EMBL" id="KAB1443813.1"/>
    </source>
</evidence>
<dbReference type="FunFam" id="1.20.272.10:FF:000001">
    <property type="entry name" value="Putative AAA family ATPase"/>
    <property type="match status" value="1"/>
</dbReference>
<dbReference type="SUPFAM" id="SSF48019">
    <property type="entry name" value="post-AAA+ oligomerization domain-like"/>
    <property type="match status" value="1"/>
</dbReference>
<reference evidence="6 7" key="1">
    <citation type="journal article" date="2017" name="Int. J. Syst. Evol. Microbiol.">
        <title>Desulfovibrio senegalensis sp. nov., a mesophilic sulfate reducer isolated from marine sediment.</title>
        <authorList>
            <person name="Thioye A."/>
            <person name="Gam Z.B.A."/>
            <person name="Mbengue M."/>
            <person name="Cayol J.L."/>
            <person name="Joseph-Bartoli M."/>
            <person name="Toure-Kane C."/>
            <person name="Labat M."/>
        </authorList>
    </citation>
    <scope>NUCLEOTIDE SEQUENCE [LARGE SCALE GENOMIC DNA]</scope>
    <source>
        <strain evidence="6 7">DSM 101509</strain>
    </source>
</reference>
<dbReference type="PANTHER" id="PTHR13779">
    <property type="entry name" value="WERNER HELICASE-INTERACTING PROTEIN 1 FAMILY MEMBER"/>
    <property type="match status" value="1"/>
</dbReference>
<feature type="domain" description="AAA+ ATPase" evidence="5">
    <location>
        <begin position="41"/>
        <end position="152"/>
    </location>
</feature>
<keyword evidence="3" id="KW-0547">Nucleotide-binding</keyword>
<dbReference type="Gene3D" id="1.10.3710.10">
    <property type="entry name" value="DNA polymerase III clamp loader subunits, C-terminal domain"/>
    <property type="match status" value="1"/>
</dbReference>
<dbReference type="GO" id="GO:0005524">
    <property type="term" value="F:ATP binding"/>
    <property type="evidence" value="ECO:0007669"/>
    <property type="project" value="UniProtKB-KW"/>
</dbReference>
<dbReference type="Gene3D" id="1.10.8.60">
    <property type="match status" value="1"/>
</dbReference>
<sequence>MKLEITENQPLADRIRPSDLVEFIGQSHIMNRIDAIRQSHRMPSLLLFGPPGCGKSTLALLLAKNSGKPFIRLSAPEAGLTALRKKLPGNNILVLDELHRFSKSQQDFFLPILESGEITMIASTTENPSYSVTRQLLSRLHVLRLRPLSRDELAKVAARGAQELGLDIPEESQRFLATMAGGDARTLLNLLEYASELPADKLDVESLRQTLPDVVIRGDRDGDSHYELASAMIKSIRGSDPDAAVYYMTSLLESGEDPRFVSRRLIISASEDIGLGNPQALSMAVACHQAVETVGMPEGGIIMAETAVYLALSPKSNSTYSAYRNTQKEIRENGAQPVPLHLRNASTALHREWGYGRGYLYPHNFPKAWADQEYLPSSLSTRSFYHAKDQGEEPKLNAWLRQFRKQNR</sequence>
<keyword evidence="4" id="KW-0067">ATP-binding</keyword>
<dbReference type="PANTHER" id="PTHR13779:SF7">
    <property type="entry name" value="ATPASE WRNIP1"/>
    <property type="match status" value="1"/>
</dbReference>
<name>A0A6N6N7G2_9BACT</name>
<dbReference type="GO" id="GO:0008047">
    <property type="term" value="F:enzyme activator activity"/>
    <property type="evidence" value="ECO:0007669"/>
    <property type="project" value="TreeGrafter"/>
</dbReference>
<dbReference type="SUPFAM" id="SSF52540">
    <property type="entry name" value="P-loop containing nucleoside triphosphate hydrolases"/>
    <property type="match status" value="1"/>
</dbReference>
<protein>
    <recommendedName>
        <fullName evidence="2">Replication-associated recombination protein A</fullName>
    </recommendedName>
</protein>
<evidence type="ECO:0000256" key="4">
    <source>
        <dbReference type="ARBA" id="ARBA00022840"/>
    </source>
</evidence>
<gene>
    <name evidence="6" type="ORF">F8A88_06155</name>
</gene>
<dbReference type="InterPro" id="IPR051314">
    <property type="entry name" value="AAA_ATPase_RarA/MGS1/WRNIP1"/>
</dbReference>
<dbReference type="GO" id="GO:0003677">
    <property type="term" value="F:DNA binding"/>
    <property type="evidence" value="ECO:0007669"/>
    <property type="project" value="InterPro"/>
</dbReference>
<dbReference type="InterPro" id="IPR008921">
    <property type="entry name" value="DNA_pol3_clamp-load_cplx_C"/>
</dbReference>
<evidence type="ECO:0000256" key="2">
    <source>
        <dbReference type="ARBA" id="ARBA00020776"/>
    </source>
</evidence>
<dbReference type="Gene3D" id="3.40.50.300">
    <property type="entry name" value="P-loop containing nucleotide triphosphate hydrolases"/>
    <property type="match status" value="1"/>
</dbReference>
<comment type="caution">
    <text evidence="6">The sequence shown here is derived from an EMBL/GenBank/DDBJ whole genome shotgun (WGS) entry which is preliminary data.</text>
</comment>
<keyword evidence="7" id="KW-1185">Reference proteome</keyword>
<proteinExistence type="predicted"/>
<evidence type="ECO:0000313" key="7">
    <source>
        <dbReference type="Proteomes" id="UP000438699"/>
    </source>
</evidence>
<dbReference type="SMART" id="SM00382">
    <property type="entry name" value="AAA"/>
    <property type="match status" value="1"/>
</dbReference>
<dbReference type="InterPro" id="IPR032423">
    <property type="entry name" value="AAA_assoc_2"/>
</dbReference>
<dbReference type="Pfam" id="PF12002">
    <property type="entry name" value="MgsA_C"/>
    <property type="match status" value="1"/>
</dbReference>
<dbReference type="RefSeq" id="WP_151150186.1">
    <property type="nucleotide sequence ID" value="NZ_WAIE01000001.1"/>
</dbReference>
<organism evidence="6 7">
    <name type="scientific">Pseudodesulfovibrio senegalensis</name>
    <dbReference type="NCBI Taxonomy" id="1721087"/>
    <lineage>
        <taxon>Bacteria</taxon>
        <taxon>Pseudomonadati</taxon>
        <taxon>Thermodesulfobacteriota</taxon>
        <taxon>Desulfovibrionia</taxon>
        <taxon>Desulfovibrionales</taxon>
        <taxon>Desulfovibrionaceae</taxon>
    </lineage>
</organism>
<dbReference type="GO" id="GO:0009378">
    <property type="term" value="F:four-way junction helicase activity"/>
    <property type="evidence" value="ECO:0007669"/>
    <property type="project" value="InterPro"/>
</dbReference>
<dbReference type="GO" id="GO:0017116">
    <property type="term" value="F:single-stranded DNA helicase activity"/>
    <property type="evidence" value="ECO:0007669"/>
    <property type="project" value="TreeGrafter"/>
</dbReference>
<dbReference type="CDD" id="cd00009">
    <property type="entry name" value="AAA"/>
    <property type="match status" value="1"/>
</dbReference>
<dbReference type="GO" id="GO:0006261">
    <property type="term" value="P:DNA-templated DNA replication"/>
    <property type="evidence" value="ECO:0007669"/>
    <property type="project" value="TreeGrafter"/>
</dbReference>
<comment type="function">
    <text evidence="1">DNA-dependent ATPase that plays important roles in cellular responses to stalled DNA replication processes.</text>
</comment>
<dbReference type="Proteomes" id="UP000438699">
    <property type="component" value="Unassembled WGS sequence"/>
</dbReference>
<dbReference type="AlphaFoldDB" id="A0A6N6N7G2"/>
<dbReference type="InterPro" id="IPR027417">
    <property type="entry name" value="P-loop_NTPase"/>
</dbReference>
<evidence type="ECO:0000259" key="5">
    <source>
        <dbReference type="SMART" id="SM00382"/>
    </source>
</evidence>
<dbReference type="InterPro" id="IPR021886">
    <property type="entry name" value="MgsA_C"/>
</dbReference>
<dbReference type="OrthoDB" id="9778364at2"/>
<accession>A0A6N6N7G2</accession>
<evidence type="ECO:0000256" key="1">
    <source>
        <dbReference type="ARBA" id="ARBA00002393"/>
    </source>
</evidence>
<dbReference type="InterPro" id="IPR008824">
    <property type="entry name" value="RuvB-like_N"/>
</dbReference>
<dbReference type="EMBL" id="WAIE01000001">
    <property type="protein sequence ID" value="KAB1443813.1"/>
    <property type="molecule type" value="Genomic_DNA"/>
</dbReference>
<dbReference type="InterPro" id="IPR003593">
    <property type="entry name" value="AAA+_ATPase"/>
</dbReference>
<dbReference type="CDD" id="cd18139">
    <property type="entry name" value="HLD_clamp_RarA"/>
    <property type="match status" value="1"/>
</dbReference>
<dbReference type="GO" id="GO:0000731">
    <property type="term" value="P:DNA synthesis involved in DNA repair"/>
    <property type="evidence" value="ECO:0007669"/>
    <property type="project" value="TreeGrafter"/>
</dbReference>
<dbReference type="Pfam" id="PF05496">
    <property type="entry name" value="RuvB_N"/>
    <property type="match status" value="1"/>
</dbReference>